<evidence type="ECO:0008006" key="4">
    <source>
        <dbReference type="Google" id="ProtNLM"/>
    </source>
</evidence>
<sequence>MPRGVACYATKRDAFFALPSRCSCAAAVVDGLEMTAVEVKNCGALLVLLCALHALKSSAQHAHRGQSHRVLSDGQATQPEVSNADRIVVVSEPQPWCTLR</sequence>
<gene>
    <name evidence="2" type="ORF">Q4I30_008147</name>
</gene>
<keyword evidence="3" id="KW-1185">Reference proteome</keyword>
<accession>A0AAW2ZUK6</accession>
<evidence type="ECO:0000313" key="2">
    <source>
        <dbReference type="EMBL" id="KAL0493841.1"/>
    </source>
</evidence>
<dbReference type="AlphaFoldDB" id="A0AAW2ZUK6"/>
<evidence type="ECO:0000313" key="3">
    <source>
        <dbReference type="Proteomes" id="UP001482455"/>
    </source>
</evidence>
<reference evidence="2 3" key="1">
    <citation type="submission" date="2024-02" db="EMBL/GenBank/DDBJ databases">
        <title>FIRST GENOME SEQUENCES OF Leishmania (Viannia) shawi, Leishmania (Viannia) lindenbergi AND Leishmania (Viannia) utingensis.</title>
        <authorList>
            <person name="Resadore F."/>
            <person name="Custodio M.G.F."/>
            <person name="Boite M.C."/>
            <person name="Cupolillo E."/>
            <person name="Ferreira G.E.M."/>
        </authorList>
    </citation>
    <scope>NUCLEOTIDE SEQUENCE [LARGE SCALE GENOMIC DNA]</scope>
    <source>
        <strain evidence="2 3">ITUB/BR/1977/M4964</strain>
    </source>
</reference>
<evidence type="ECO:0000256" key="1">
    <source>
        <dbReference type="SAM" id="MobiDB-lite"/>
    </source>
</evidence>
<proteinExistence type="predicted"/>
<dbReference type="Proteomes" id="UP001482455">
    <property type="component" value="Unassembled WGS sequence"/>
</dbReference>
<dbReference type="EMBL" id="JBAMZL010000037">
    <property type="protein sequence ID" value="KAL0493841.1"/>
    <property type="molecule type" value="Genomic_DNA"/>
</dbReference>
<organism evidence="2 3">
    <name type="scientific">Leishmania utingensis</name>
    <dbReference type="NCBI Taxonomy" id="653362"/>
    <lineage>
        <taxon>Eukaryota</taxon>
        <taxon>Discoba</taxon>
        <taxon>Euglenozoa</taxon>
        <taxon>Kinetoplastea</taxon>
        <taxon>Metakinetoplastina</taxon>
        <taxon>Trypanosomatida</taxon>
        <taxon>Trypanosomatidae</taxon>
        <taxon>Leishmaniinae</taxon>
        <taxon>Leishmania</taxon>
    </lineage>
</organism>
<name>A0AAW2ZUK6_9TRYP</name>
<feature type="region of interest" description="Disordered" evidence="1">
    <location>
        <begin position="65"/>
        <end position="84"/>
    </location>
</feature>
<comment type="caution">
    <text evidence="2">The sequence shown here is derived from an EMBL/GenBank/DDBJ whole genome shotgun (WGS) entry which is preliminary data.</text>
</comment>
<protein>
    <recommendedName>
        <fullName evidence="4">Secreted protein</fullName>
    </recommendedName>
</protein>